<dbReference type="InterPro" id="IPR015424">
    <property type="entry name" value="PyrdxlP-dep_Trfase"/>
</dbReference>
<evidence type="ECO:0000256" key="2">
    <source>
        <dbReference type="ARBA" id="ARBA00007441"/>
    </source>
</evidence>
<reference evidence="7" key="1">
    <citation type="submission" date="2019-08" db="EMBL/GenBank/DDBJ databases">
        <authorList>
            <person name="Kucharzyk K."/>
            <person name="Murdoch R.W."/>
            <person name="Higgins S."/>
            <person name="Loffler F."/>
        </authorList>
    </citation>
    <scope>NUCLEOTIDE SEQUENCE</scope>
</reference>
<comment type="caution">
    <text evidence="7">The sequence shown here is derived from an EMBL/GenBank/DDBJ whole genome shotgun (WGS) entry which is preliminary data.</text>
</comment>
<dbReference type="PANTHER" id="PTHR46383">
    <property type="entry name" value="ASPARTATE AMINOTRANSFERASE"/>
    <property type="match status" value="1"/>
</dbReference>
<dbReference type="CDD" id="cd00609">
    <property type="entry name" value="AAT_like"/>
    <property type="match status" value="1"/>
</dbReference>
<protein>
    <submittedName>
        <fullName evidence="7">Arginine--pyruvate transaminase AruH</fullName>
        <ecNumber evidence="7">2.6.1.84</ecNumber>
    </submittedName>
</protein>
<evidence type="ECO:0000256" key="5">
    <source>
        <dbReference type="ARBA" id="ARBA00022898"/>
    </source>
</evidence>
<dbReference type="EMBL" id="VSSQ01022338">
    <property type="protein sequence ID" value="MPM68587.1"/>
    <property type="molecule type" value="Genomic_DNA"/>
</dbReference>
<dbReference type="InterPro" id="IPR004839">
    <property type="entry name" value="Aminotransferase_I/II_large"/>
</dbReference>
<evidence type="ECO:0000256" key="3">
    <source>
        <dbReference type="ARBA" id="ARBA00022576"/>
    </source>
</evidence>
<dbReference type="FunFam" id="3.40.640.10:FF:000033">
    <property type="entry name" value="Aspartate aminotransferase"/>
    <property type="match status" value="1"/>
</dbReference>
<name>A0A645BTP5_9ZZZZ</name>
<dbReference type="AlphaFoldDB" id="A0A645BTP5"/>
<keyword evidence="7" id="KW-0670">Pyruvate</keyword>
<dbReference type="PANTHER" id="PTHR46383:SF1">
    <property type="entry name" value="ASPARTATE AMINOTRANSFERASE"/>
    <property type="match status" value="1"/>
</dbReference>
<proteinExistence type="inferred from homology"/>
<keyword evidence="4 7" id="KW-0808">Transferase</keyword>
<feature type="domain" description="Aminotransferase class I/classII large" evidence="6">
    <location>
        <begin position="38"/>
        <end position="386"/>
    </location>
</feature>
<dbReference type="InterPro" id="IPR015421">
    <property type="entry name" value="PyrdxlP-dep_Trfase_major"/>
</dbReference>
<keyword evidence="3 7" id="KW-0032">Aminotransferase</keyword>
<gene>
    <name evidence="7" type="primary">aruH_6</name>
    <name evidence="7" type="ORF">SDC9_115521</name>
</gene>
<dbReference type="GO" id="GO:0030170">
    <property type="term" value="F:pyridoxal phosphate binding"/>
    <property type="evidence" value="ECO:0007669"/>
    <property type="project" value="InterPro"/>
</dbReference>
<dbReference type="EC" id="2.6.1.84" evidence="7"/>
<keyword evidence="5" id="KW-0663">Pyridoxal phosphate</keyword>
<evidence type="ECO:0000256" key="1">
    <source>
        <dbReference type="ARBA" id="ARBA00001933"/>
    </source>
</evidence>
<dbReference type="InterPro" id="IPR050596">
    <property type="entry name" value="AspAT/PAT-like"/>
</dbReference>
<comment type="similarity">
    <text evidence="2">Belongs to the class-I pyridoxal-phosphate-dependent aminotransferase family.</text>
</comment>
<dbReference type="Gene3D" id="3.90.1150.10">
    <property type="entry name" value="Aspartate Aminotransferase, domain 1"/>
    <property type="match status" value="1"/>
</dbReference>
<evidence type="ECO:0000259" key="6">
    <source>
        <dbReference type="Pfam" id="PF00155"/>
    </source>
</evidence>
<accession>A0A645BTP5</accession>
<comment type="cofactor">
    <cofactor evidence="1">
        <name>pyridoxal 5'-phosphate</name>
        <dbReference type="ChEBI" id="CHEBI:597326"/>
    </cofactor>
</comment>
<dbReference type="Gene3D" id="3.40.640.10">
    <property type="entry name" value="Type I PLP-dependent aspartate aminotransferase-like (Major domain)"/>
    <property type="match status" value="1"/>
</dbReference>
<dbReference type="InterPro" id="IPR015422">
    <property type="entry name" value="PyrdxlP-dep_Trfase_small"/>
</dbReference>
<dbReference type="Pfam" id="PF00155">
    <property type="entry name" value="Aminotran_1_2"/>
    <property type="match status" value="1"/>
</dbReference>
<dbReference type="GO" id="GO:0006520">
    <property type="term" value="P:amino acid metabolic process"/>
    <property type="evidence" value="ECO:0007669"/>
    <property type="project" value="InterPro"/>
</dbReference>
<dbReference type="GO" id="GO:0008483">
    <property type="term" value="F:transaminase activity"/>
    <property type="evidence" value="ECO:0007669"/>
    <property type="project" value="UniProtKB-KW"/>
</dbReference>
<sequence length="396" mass="43853">MTTKVKFPNSRMASISMSGGIREILTRADELERGGRSIVHMEIGRPDFDSPKCAKDRAIRALNEVNVHYTDMAGAYDLRCAVADKYRRENGMDYVEADKNVVITNGAMEALTATFLTLFEPGDEVIVPAPYFSAYADEIAIANAVLVPVPTRMENGFRLQAEELKKALSPKTKAILINSPNNPSGAVLTRKDLEAIAAFAIENDLWVISDECYEKFLYDGEHVSIASFPGMEERTVTVAAASKTWSITGWRIGWVVAPASMRPYVNKCHQNLTTCANSFAQAGVVEAFANADGDVTAMVSEYKRRRDMVVKWLNDIEGFEAITPAGAFYAFPRISRLGMDGFKFCSWLLEEAGVSTVPGEVFGMQGHIRLAYCRSYDYIEEGMKRIKEAVEGRPGR</sequence>
<evidence type="ECO:0000256" key="4">
    <source>
        <dbReference type="ARBA" id="ARBA00022679"/>
    </source>
</evidence>
<evidence type="ECO:0000313" key="7">
    <source>
        <dbReference type="EMBL" id="MPM68587.1"/>
    </source>
</evidence>
<organism evidence="7">
    <name type="scientific">bioreactor metagenome</name>
    <dbReference type="NCBI Taxonomy" id="1076179"/>
    <lineage>
        <taxon>unclassified sequences</taxon>
        <taxon>metagenomes</taxon>
        <taxon>ecological metagenomes</taxon>
    </lineage>
</organism>
<dbReference type="SUPFAM" id="SSF53383">
    <property type="entry name" value="PLP-dependent transferases"/>
    <property type="match status" value="1"/>
</dbReference>